<accession>A0A1F5VKA4</accession>
<protein>
    <recommendedName>
        <fullName evidence="3">Bulb-type lectin domain-containing protein</fullName>
    </recommendedName>
</protein>
<evidence type="ECO:0000313" key="1">
    <source>
        <dbReference type="EMBL" id="OGF63856.1"/>
    </source>
</evidence>
<dbReference type="PANTHER" id="PTHR42754">
    <property type="entry name" value="ENDOGLUCANASE"/>
    <property type="match status" value="1"/>
</dbReference>
<comment type="caution">
    <text evidence="1">The sequence shown here is derived from an EMBL/GenBank/DDBJ whole genome shotgun (WGS) entry which is preliminary data.</text>
</comment>
<dbReference type="PANTHER" id="PTHR42754:SF1">
    <property type="entry name" value="LIPOPROTEIN"/>
    <property type="match status" value="1"/>
</dbReference>
<sequence>MKQIRHYTVIIMIATLIGSVASIVSGQGTWAVLNGGSESETPYSMRLTSDSGYVQCGVTNSFGLINNDCWIIKLDSTGAMVWQKAFGGTDYDIMSGIWQTSDGGYIAAGGTWSFGAGNSDYWLVKLDGNGAIAWQRVYGGINYDFAHYVQQTSDGGYFVFGRSWSFGAGNGDLWLLKLDATGVIQWQRAYGGMNVETGYSAQQTLDGGYIVVGGTWSFGAGNSDVVVLKLDTNGTISWQKTYGGTNFDYAYSVIQTVDGGYIVAAATQSFGAGSMDCWVLKLDATGNVTWQKTYGGAAFDYLFNIQQTLDGGYIATGKTESYGAGNEDILLLKLDSTGALTYQKTYGGASNDNGNSILSTTDGGYAVLGNSASYGVGGGDNFTLKIDSTLSLDAACTFFTNPSISPVNTAVTGVNSTLTAVATSATVSNTAVTPIDTTALSNFICPPAPILYSIKPQVDDSGAPVPNGIIEPDEVVDLPGSLWNKGTITASSVTATLTTLDPIVINSANATYADIAPGTMQDCITCYSVTAPLANRPEAHWDFRVTDTPACSACNAVSYNFTYHVGNSFTDVPSSHFFYPQIEKVLHSKVTSGCNATQYCPTLLVQRQQMAKFICRSMNTAQIGSCLASG</sequence>
<dbReference type="Proteomes" id="UP000178943">
    <property type="component" value="Unassembled WGS sequence"/>
</dbReference>
<evidence type="ECO:0008006" key="3">
    <source>
        <dbReference type="Google" id="ProtNLM"/>
    </source>
</evidence>
<organism evidence="1 2">
    <name type="scientific">Candidatus Fischerbacteria bacterium RBG_13_37_8</name>
    <dbReference type="NCBI Taxonomy" id="1817863"/>
    <lineage>
        <taxon>Bacteria</taxon>
        <taxon>Candidatus Fischeribacteriota</taxon>
    </lineage>
</organism>
<gene>
    <name evidence="1" type="ORF">A2Y62_18900</name>
</gene>
<reference evidence="1 2" key="1">
    <citation type="journal article" date="2016" name="Nat. Commun.">
        <title>Thousands of microbial genomes shed light on interconnected biogeochemical processes in an aquifer system.</title>
        <authorList>
            <person name="Anantharaman K."/>
            <person name="Brown C.T."/>
            <person name="Hug L.A."/>
            <person name="Sharon I."/>
            <person name="Castelle C.J."/>
            <person name="Probst A.J."/>
            <person name="Thomas B.C."/>
            <person name="Singh A."/>
            <person name="Wilkins M.J."/>
            <person name="Karaoz U."/>
            <person name="Brodie E.L."/>
            <person name="Williams K.H."/>
            <person name="Hubbard S.S."/>
            <person name="Banfield J.F."/>
        </authorList>
    </citation>
    <scope>NUCLEOTIDE SEQUENCE [LARGE SCALE GENOMIC DNA]</scope>
</reference>
<dbReference type="AlphaFoldDB" id="A0A1F5VKA4"/>
<dbReference type="STRING" id="1817863.A2Y62_18900"/>
<name>A0A1F5VKA4_9BACT</name>
<evidence type="ECO:0000313" key="2">
    <source>
        <dbReference type="Proteomes" id="UP000178943"/>
    </source>
</evidence>
<feature type="non-terminal residue" evidence="1">
    <location>
        <position position="630"/>
    </location>
</feature>
<dbReference type="EMBL" id="MFGW01000145">
    <property type="protein sequence ID" value="OGF63856.1"/>
    <property type="molecule type" value="Genomic_DNA"/>
</dbReference>
<proteinExistence type="predicted"/>
<dbReference type="SUPFAM" id="SSF69304">
    <property type="entry name" value="Tricorn protease N-terminal domain"/>
    <property type="match status" value="2"/>
</dbReference>